<dbReference type="InterPro" id="IPR011059">
    <property type="entry name" value="Metal-dep_hydrolase_composite"/>
</dbReference>
<dbReference type="SUPFAM" id="SSF51338">
    <property type="entry name" value="Composite domain of metallo-dependent hydrolases"/>
    <property type="match status" value="1"/>
</dbReference>
<dbReference type="PANTHER" id="PTHR22642">
    <property type="entry name" value="IMIDAZOLONEPROPIONASE"/>
    <property type="match status" value="1"/>
</dbReference>
<dbReference type="eggNOG" id="COG1574">
    <property type="taxonomic scope" value="Bacteria"/>
</dbReference>
<dbReference type="OrthoDB" id="3173428at2"/>
<dbReference type="GO" id="GO:0016810">
    <property type="term" value="F:hydrolase activity, acting on carbon-nitrogen (but not peptide) bonds"/>
    <property type="evidence" value="ECO:0007669"/>
    <property type="project" value="InterPro"/>
</dbReference>
<organism evidence="3 4">
    <name type="scientific">Knoellia aerolata DSM 18566</name>
    <dbReference type="NCBI Taxonomy" id="1385519"/>
    <lineage>
        <taxon>Bacteria</taxon>
        <taxon>Bacillati</taxon>
        <taxon>Actinomycetota</taxon>
        <taxon>Actinomycetes</taxon>
        <taxon>Micrococcales</taxon>
        <taxon>Intrasporangiaceae</taxon>
        <taxon>Knoellia</taxon>
    </lineage>
</organism>
<evidence type="ECO:0000313" key="3">
    <source>
        <dbReference type="EMBL" id="KGN41978.1"/>
    </source>
</evidence>
<protein>
    <submittedName>
        <fullName evidence="3">Amidohydrolase</fullName>
    </submittedName>
</protein>
<dbReference type="SUPFAM" id="SSF51556">
    <property type="entry name" value="Metallo-dependent hydrolases"/>
    <property type="match status" value="1"/>
</dbReference>
<evidence type="ECO:0000259" key="2">
    <source>
        <dbReference type="Pfam" id="PF07969"/>
    </source>
</evidence>
<comment type="caution">
    <text evidence="3">The sequence shown here is derived from an EMBL/GenBank/DDBJ whole genome shotgun (WGS) entry which is preliminary data.</text>
</comment>
<dbReference type="Gene3D" id="3.20.20.140">
    <property type="entry name" value="Metal-dependent hydrolases"/>
    <property type="match status" value="1"/>
</dbReference>
<dbReference type="AlphaFoldDB" id="A0A0A0JXT5"/>
<keyword evidence="3" id="KW-0378">Hydrolase</keyword>
<evidence type="ECO:0000313" key="4">
    <source>
        <dbReference type="Proteomes" id="UP000030013"/>
    </source>
</evidence>
<dbReference type="InterPro" id="IPR013108">
    <property type="entry name" value="Amidohydro_3"/>
</dbReference>
<dbReference type="Proteomes" id="UP000030013">
    <property type="component" value="Unassembled WGS sequence"/>
</dbReference>
<proteinExistence type="predicted"/>
<dbReference type="PANTHER" id="PTHR22642:SF2">
    <property type="entry name" value="PROTEIN LONG AFTER FAR-RED 3"/>
    <property type="match status" value="1"/>
</dbReference>
<dbReference type="Gene3D" id="3.10.310.70">
    <property type="match status" value="1"/>
</dbReference>
<keyword evidence="4" id="KW-1185">Reference proteome</keyword>
<dbReference type="InterPro" id="IPR032466">
    <property type="entry name" value="Metal_Hydrolase"/>
</dbReference>
<dbReference type="RefSeq" id="WP_035934935.1">
    <property type="nucleotide sequence ID" value="NZ_AVPL01000010.1"/>
</dbReference>
<evidence type="ECO:0000256" key="1">
    <source>
        <dbReference type="SAM" id="MobiDB-lite"/>
    </source>
</evidence>
<dbReference type="Pfam" id="PF07969">
    <property type="entry name" value="Amidohydro_3"/>
    <property type="match status" value="1"/>
</dbReference>
<feature type="region of interest" description="Disordered" evidence="1">
    <location>
        <begin position="390"/>
        <end position="422"/>
    </location>
</feature>
<name>A0A0A0JXT5_9MICO</name>
<sequence length="459" mass="49421">MTHETLLLDVEVHGTRTDVRVLDQRLAEIAPGLAPLSTTAEIVNGRGGALIPGLHDHHVHLLAMAAAMDSVDLTSSKRPWAEALRRAMPDATGWIRAIGHHDSLSMLDRDSLDRVRSDVPVRVQHRGGGLWILNSKALSHLPETQGSVGDPGVERDDVGRRTGRFWRRDDLIRTAVATSALPDLTGVKHRLRRLGLTGVTDASPDLDPSVVEHLQRALSAGPDRLRLMLLGAGSSGGTETWAQVGPLKLLLHDHQLPDPDTLAERIADSHAAGRPVAVHCVTRASLVLTLAAIELVGPMEGDRIEHGSVVSPELVEWIGRLGLRVVTQPAFLQDRGDDYLAEAESHDVPHLYPYAALLAAAIRVAPSSDAPYSSPDPWATMQAARDRLSRSGRRVGDDQGVTPSKVLQGYLSPPGDPGGQARELTEGAQADLCLLHVPLSEALRTCSSDVVRRNWVGGE</sequence>
<feature type="domain" description="Amidohydrolase 3" evidence="2">
    <location>
        <begin position="41"/>
        <end position="458"/>
    </location>
</feature>
<dbReference type="STRING" id="1385519.N801_03790"/>
<gene>
    <name evidence="3" type="ORF">N801_03790</name>
</gene>
<dbReference type="EMBL" id="AVPL01000010">
    <property type="protein sequence ID" value="KGN41978.1"/>
    <property type="molecule type" value="Genomic_DNA"/>
</dbReference>
<accession>A0A0A0JXT5</accession>
<reference evidence="3 4" key="1">
    <citation type="submission" date="2013-08" db="EMBL/GenBank/DDBJ databases">
        <title>The genome sequence of Knoellia aerolata.</title>
        <authorList>
            <person name="Zhu W."/>
            <person name="Wang G."/>
        </authorList>
    </citation>
    <scope>NUCLEOTIDE SEQUENCE [LARGE SCALE GENOMIC DNA]</scope>
    <source>
        <strain evidence="3 4">DSM 18566</strain>
    </source>
</reference>